<feature type="domain" description="Integrator complex subunit 3 N-terminal" evidence="9">
    <location>
        <begin position="139"/>
        <end position="413"/>
    </location>
</feature>
<evidence type="ECO:0000256" key="7">
    <source>
        <dbReference type="ARBA" id="ARBA00054331"/>
    </source>
</evidence>
<name>A0A0J7KJD7_LASNI</name>
<gene>
    <name evidence="11" type="ORF">RF55_9884</name>
</gene>
<proteinExistence type="inferred from homology"/>
<evidence type="ECO:0000256" key="8">
    <source>
        <dbReference type="SAM" id="MobiDB-lite"/>
    </source>
</evidence>
<dbReference type="Proteomes" id="UP000036403">
    <property type="component" value="Unassembled WGS sequence"/>
</dbReference>
<comment type="function">
    <text evidence="7">Component of the integrator complex, a multiprotein complex that terminates RNA polymerase II (Pol II) transcription in the promoter-proximal region of genes. The integrator complex provides a quality checkpoint during transcription elongation by driving premature transcription termination of transcripts that are unfavorably configured for transcriptional elongation: the complex terminates transcription by (1) catalyzing dephosphorylation of the C-terminal domain (CTD) of Pol II subunit Polr2A/Rbp1 and Spt5, and (2) degrading the exiting nascent RNA transcript via endonuclease activity. The integrator complex is also involved in the 3'-end processing of the U7 snRNA, and also the spliceosomal snRNAs U1, U2, U4 and U5.</text>
</comment>
<evidence type="ECO:0000256" key="1">
    <source>
        <dbReference type="ARBA" id="ARBA00004123"/>
    </source>
</evidence>
<dbReference type="InterPro" id="IPR056518">
    <property type="entry name" value="HEAT_Ints3_C"/>
</dbReference>
<evidence type="ECO:0000259" key="10">
    <source>
        <dbReference type="Pfam" id="PF24566"/>
    </source>
</evidence>
<keyword evidence="12" id="KW-1185">Reference proteome</keyword>
<keyword evidence="4" id="KW-0963">Cytoplasm</keyword>
<comment type="subcellular location">
    <subcellularLocation>
        <location evidence="2">Cytoplasm</location>
    </subcellularLocation>
    <subcellularLocation>
        <location evidence="1">Nucleus</location>
    </subcellularLocation>
</comment>
<evidence type="ECO:0000313" key="11">
    <source>
        <dbReference type="EMBL" id="KMQ90372.1"/>
    </source>
</evidence>
<dbReference type="InterPro" id="IPR019333">
    <property type="entry name" value="INTS3_N"/>
</dbReference>
<dbReference type="GO" id="GO:0005634">
    <property type="term" value="C:nucleus"/>
    <property type="evidence" value="ECO:0007669"/>
    <property type="project" value="UniProtKB-SubCell"/>
</dbReference>
<dbReference type="STRING" id="67767.A0A0J7KJD7"/>
<dbReference type="PaxDb" id="67767-A0A0J7KJD7"/>
<evidence type="ECO:0000256" key="4">
    <source>
        <dbReference type="ARBA" id="ARBA00022490"/>
    </source>
</evidence>
<dbReference type="EMBL" id="LBMM01006728">
    <property type="protein sequence ID" value="KMQ90372.1"/>
    <property type="molecule type" value="Genomic_DNA"/>
</dbReference>
<dbReference type="PANTHER" id="PTHR13587:SF7">
    <property type="entry name" value="INTEGRATOR COMPLEX SUBUNIT 3"/>
    <property type="match status" value="1"/>
</dbReference>
<dbReference type="Pfam" id="PF10189">
    <property type="entry name" value="Ints3_N"/>
    <property type="match status" value="1"/>
</dbReference>
<evidence type="ECO:0000256" key="2">
    <source>
        <dbReference type="ARBA" id="ARBA00004496"/>
    </source>
</evidence>
<dbReference type="GO" id="GO:0005737">
    <property type="term" value="C:cytoplasm"/>
    <property type="evidence" value="ECO:0007669"/>
    <property type="project" value="UniProtKB-SubCell"/>
</dbReference>
<evidence type="ECO:0000313" key="12">
    <source>
        <dbReference type="Proteomes" id="UP000036403"/>
    </source>
</evidence>
<reference evidence="11 12" key="1">
    <citation type="submission" date="2015-04" db="EMBL/GenBank/DDBJ databases">
        <title>Lasius niger genome sequencing.</title>
        <authorList>
            <person name="Konorov E.A."/>
            <person name="Nikitin M.A."/>
            <person name="Kirill M.V."/>
            <person name="Chang P."/>
        </authorList>
    </citation>
    <scope>NUCLEOTIDE SEQUENCE [LARGE SCALE GENOMIC DNA]</scope>
    <source>
        <tissue evidence="11">Whole</tissue>
    </source>
</reference>
<keyword evidence="5" id="KW-0539">Nucleus</keyword>
<organism evidence="11 12">
    <name type="scientific">Lasius niger</name>
    <name type="common">Black garden ant</name>
    <dbReference type="NCBI Taxonomy" id="67767"/>
    <lineage>
        <taxon>Eukaryota</taxon>
        <taxon>Metazoa</taxon>
        <taxon>Ecdysozoa</taxon>
        <taxon>Arthropoda</taxon>
        <taxon>Hexapoda</taxon>
        <taxon>Insecta</taxon>
        <taxon>Pterygota</taxon>
        <taxon>Neoptera</taxon>
        <taxon>Endopterygota</taxon>
        <taxon>Hymenoptera</taxon>
        <taxon>Apocrita</taxon>
        <taxon>Aculeata</taxon>
        <taxon>Formicoidea</taxon>
        <taxon>Formicidae</taxon>
        <taxon>Formicinae</taxon>
        <taxon>Lasius</taxon>
        <taxon>Lasius</taxon>
    </lineage>
</organism>
<dbReference type="PANTHER" id="PTHR13587">
    <property type="entry name" value="INTEGRATOR COMPLEX SUBUNIT 3"/>
    <property type="match status" value="1"/>
</dbReference>
<feature type="region of interest" description="Disordered" evidence="8">
    <location>
        <begin position="949"/>
        <end position="1030"/>
    </location>
</feature>
<feature type="domain" description="Ints3-like C-terminal" evidence="10">
    <location>
        <begin position="536"/>
        <end position="945"/>
    </location>
</feature>
<feature type="region of interest" description="Disordered" evidence="8">
    <location>
        <begin position="869"/>
        <end position="894"/>
    </location>
</feature>
<evidence type="ECO:0000256" key="5">
    <source>
        <dbReference type="ARBA" id="ARBA00023242"/>
    </source>
</evidence>
<dbReference type="AlphaFoldDB" id="A0A0J7KJD7"/>
<sequence>MEQPKTPASRLFVTSCIENKDELEEKLERCHSMLQNLTAGLSEKEVHDTLNNAVCKDKTHEEVSLGLLVVILTDSQNAAKSYRDLTLITRDGLAIVLCHLNQLVLEKYLRLNDITRSQLLWLLREMIRTSVTNVDNLCLKDHNAPHLAGLRQKEVTFTVSLIRERMADCLAIGRDLVRLLQNVARIPEFEALWKDILLNSKSLCPNFNGVLQLLQTRTSRRFLQSRLTPDMERKLVFLTSNVRFGNHKRYQDWFQRQYLATPESQSLRCDLIRFIVGVIHPTNELLCSDIIPRWAVIGWLFTTCTSTVAASNAKLALFYDWLFFEPDKDNIMNIEPAILVMHNSMRSHPPVTATLLDFLCRIIPNFYPALTDKVRNGIFSSLRQILEKRVLPSLYPLFDSPKLDRELRSKIRETFKEFCLPPNTEPAGNKVMKYSGKMEELNKEHNPGTVIENTTNSTMENNHVAQDPEPAFSDEEEESPLRIVTKVEDEDDEEDVPLSTVKLKNDQKNANCVVKKEDITSHLRLILEPEELRTSIETLHTEADNEARCQTMERIVQMVVEDEIDAETIPALASCISTILLSQITAQIFPSDNLNEEALADSISTPLFVMFRNQFQLCKEEDNRRKLLARVLAEMQSVQPRIGYLLLYFLKVWGREEEKREGEPSNVLNDVKASVYKDFCGQREKKLDVCLVSDLKLCHEDNIFMLCYLVPDVYMGFQNVALGNVQLLHLVVSTVDSGQLQDLVCQIMQGHLKMLKKESFTALLTASLNWETFEQYCFWQLIFAHDFPIDYVLPVLPKLQFRNHAEALTSILFMLKQEKPTLDLLRQLLARQSVDGDMFVVAVLRYWCRDYEEKLGELLANLLSTRYPATSPNKRKRSGAKQNQQSGPPTGEQVLGHLDQLRQHCMSSAELQLYHSEGMQRALQQAQAASNDSLRKSYGDLFALAEVNEENEPPPPSSSARKHTVSSGAGGGSKGGHRKTGANTRERSNSKRPLPRYHIDSTSSSEEEEIVNPKQAKKRKKINPVGSDSD</sequence>
<dbReference type="OrthoDB" id="2021145at2759"/>
<evidence type="ECO:0000256" key="6">
    <source>
        <dbReference type="ARBA" id="ARBA00032741"/>
    </source>
</evidence>
<protein>
    <recommendedName>
        <fullName evidence="6">SOSS complex subunit A homolog</fullName>
    </recommendedName>
</protein>
<accession>A0A0J7KJD7</accession>
<comment type="caution">
    <text evidence="11">The sequence shown here is derived from an EMBL/GenBank/DDBJ whole genome shotgun (WGS) entry which is preliminary data.</text>
</comment>
<dbReference type="InterPro" id="IPR045334">
    <property type="entry name" value="INTS3"/>
</dbReference>
<evidence type="ECO:0000259" key="9">
    <source>
        <dbReference type="Pfam" id="PF10189"/>
    </source>
</evidence>
<evidence type="ECO:0000256" key="3">
    <source>
        <dbReference type="ARBA" id="ARBA00006130"/>
    </source>
</evidence>
<comment type="similarity">
    <text evidence="3">Belongs to the Integrator subunit 3 family.</text>
</comment>
<dbReference type="Pfam" id="PF24566">
    <property type="entry name" value="HEAT_Ints3_C"/>
    <property type="match status" value="1"/>
</dbReference>